<dbReference type="EMBL" id="JBHUEK010000025">
    <property type="protein sequence ID" value="MFD1780152.1"/>
    <property type="molecule type" value="Genomic_DNA"/>
</dbReference>
<dbReference type="RefSeq" id="WP_388039705.1">
    <property type="nucleotide sequence ID" value="NZ_JBHUEK010000025.1"/>
</dbReference>
<comment type="caution">
    <text evidence="1">The sequence shown here is derived from an EMBL/GenBank/DDBJ whole genome shotgun (WGS) entry which is preliminary data.</text>
</comment>
<organism evidence="1 2">
    <name type="scientific">Fredinandcohnia salidurans</name>
    <dbReference type="NCBI Taxonomy" id="2595041"/>
    <lineage>
        <taxon>Bacteria</taxon>
        <taxon>Bacillati</taxon>
        <taxon>Bacillota</taxon>
        <taxon>Bacilli</taxon>
        <taxon>Bacillales</taxon>
        <taxon>Bacillaceae</taxon>
        <taxon>Fredinandcohnia</taxon>
    </lineage>
</organism>
<accession>A0ABW4MQB1</accession>
<evidence type="ECO:0000313" key="2">
    <source>
        <dbReference type="Proteomes" id="UP001597227"/>
    </source>
</evidence>
<reference evidence="2" key="1">
    <citation type="journal article" date="2019" name="Int. J. Syst. Evol. Microbiol.">
        <title>The Global Catalogue of Microorganisms (GCM) 10K type strain sequencing project: providing services to taxonomists for standard genome sequencing and annotation.</title>
        <authorList>
            <consortium name="The Broad Institute Genomics Platform"/>
            <consortium name="The Broad Institute Genome Sequencing Center for Infectious Disease"/>
            <person name="Wu L."/>
            <person name="Ma J."/>
        </authorList>
    </citation>
    <scope>NUCLEOTIDE SEQUENCE [LARGE SCALE GENOMIC DNA]</scope>
    <source>
        <strain evidence="2">CCUG 15531</strain>
    </source>
</reference>
<sequence length="86" mass="10005">MVWVLLGILVVISLLFLYKRSREKLVKPVSVRVMYSSGNGNFEATGDVEEFVIKKNDRFEFLVKDGVIVACKDRNRHSDFIFYKET</sequence>
<protein>
    <submittedName>
        <fullName evidence="1">Uncharacterized protein</fullName>
    </submittedName>
</protein>
<proteinExistence type="predicted"/>
<keyword evidence="2" id="KW-1185">Reference proteome</keyword>
<gene>
    <name evidence="1" type="ORF">ACFSFW_15910</name>
</gene>
<dbReference type="Proteomes" id="UP001597227">
    <property type="component" value="Unassembled WGS sequence"/>
</dbReference>
<name>A0ABW4MQB1_9BACI</name>
<evidence type="ECO:0000313" key="1">
    <source>
        <dbReference type="EMBL" id="MFD1780152.1"/>
    </source>
</evidence>